<dbReference type="PANTHER" id="PTHR43806">
    <property type="entry name" value="PEPTIDASE S8"/>
    <property type="match status" value="1"/>
</dbReference>
<feature type="chain" id="PRO_5040188380" evidence="7">
    <location>
        <begin position="16"/>
        <end position="366"/>
    </location>
</feature>
<dbReference type="InterPro" id="IPR000209">
    <property type="entry name" value="Peptidase_S8/S53_dom"/>
</dbReference>
<organism evidence="10 11">
    <name type="scientific">Holothuria leucospilota</name>
    <name type="common">Black long sea cucumber</name>
    <name type="synonym">Mertensiothuria leucospilota</name>
    <dbReference type="NCBI Taxonomy" id="206669"/>
    <lineage>
        <taxon>Eukaryota</taxon>
        <taxon>Metazoa</taxon>
        <taxon>Echinodermata</taxon>
        <taxon>Eleutherozoa</taxon>
        <taxon>Echinozoa</taxon>
        <taxon>Holothuroidea</taxon>
        <taxon>Aspidochirotacea</taxon>
        <taxon>Aspidochirotida</taxon>
        <taxon>Holothuriidae</taxon>
        <taxon>Holothuria</taxon>
    </lineage>
</organism>
<dbReference type="Pfam" id="PF00082">
    <property type="entry name" value="Peptidase_S8"/>
    <property type="match status" value="2"/>
</dbReference>
<dbReference type="GO" id="GO:0004252">
    <property type="term" value="F:serine-type endopeptidase activity"/>
    <property type="evidence" value="ECO:0007669"/>
    <property type="project" value="UniProtKB-UniRule"/>
</dbReference>
<feature type="active site" description="Charge relay system" evidence="5">
    <location>
        <position position="171"/>
    </location>
</feature>
<keyword evidence="3 5" id="KW-0378">Hydrolase</keyword>
<dbReference type="GO" id="GO:0006508">
    <property type="term" value="P:proteolysis"/>
    <property type="evidence" value="ECO:0007669"/>
    <property type="project" value="UniProtKB-KW"/>
</dbReference>
<evidence type="ECO:0000256" key="5">
    <source>
        <dbReference type="PROSITE-ProRule" id="PRU01240"/>
    </source>
</evidence>
<dbReference type="InterPro" id="IPR023828">
    <property type="entry name" value="Peptidase_S8_Ser-AS"/>
</dbReference>
<dbReference type="InterPro" id="IPR034193">
    <property type="entry name" value="PCSK9_ProteinaseK-like"/>
</dbReference>
<dbReference type="GO" id="GO:0005615">
    <property type="term" value="C:extracellular space"/>
    <property type="evidence" value="ECO:0007669"/>
    <property type="project" value="TreeGrafter"/>
</dbReference>
<dbReference type="InterPro" id="IPR036852">
    <property type="entry name" value="Peptidase_S8/S53_dom_sf"/>
</dbReference>
<feature type="domain" description="Peptidase S8/S53" evidence="8">
    <location>
        <begin position="129"/>
        <end position="251"/>
    </location>
</feature>
<dbReference type="Pfam" id="PF05922">
    <property type="entry name" value="Inhibitor_I9"/>
    <property type="match status" value="1"/>
</dbReference>
<dbReference type="OrthoDB" id="206201at2759"/>
<comment type="caution">
    <text evidence="10">The sequence shown here is derived from an EMBL/GenBank/DDBJ whole genome shotgun (WGS) entry which is preliminary data.</text>
</comment>
<feature type="active site" description="Charge relay system" evidence="5">
    <location>
        <position position="313"/>
    </location>
</feature>
<evidence type="ECO:0000259" key="8">
    <source>
        <dbReference type="Pfam" id="PF00082"/>
    </source>
</evidence>
<protein>
    <submittedName>
        <fullName evidence="10">Uncharacterized protein</fullName>
    </submittedName>
</protein>
<feature type="domain" description="Inhibitor I9" evidence="9">
    <location>
        <begin position="30"/>
        <end position="101"/>
    </location>
</feature>
<keyword evidence="2 5" id="KW-0645">Protease</keyword>
<keyword evidence="11" id="KW-1185">Reference proteome</keyword>
<evidence type="ECO:0000313" key="10">
    <source>
        <dbReference type="EMBL" id="KAJ8050680.1"/>
    </source>
</evidence>
<dbReference type="PROSITE" id="PS00137">
    <property type="entry name" value="SUBTILASE_HIS"/>
    <property type="match status" value="1"/>
</dbReference>
<dbReference type="CDD" id="cd04077">
    <property type="entry name" value="Peptidases_S8_PCSK9_ProteinaseK_like"/>
    <property type="match status" value="1"/>
</dbReference>
<comment type="similarity">
    <text evidence="1 5 6">Belongs to the peptidase S8 family.</text>
</comment>
<keyword evidence="4 5" id="KW-0720">Serine protease</keyword>
<feature type="active site" description="Charge relay system" evidence="5">
    <location>
        <position position="138"/>
    </location>
</feature>
<dbReference type="PROSITE" id="PS00138">
    <property type="entry name" value="SUBTILASE_SER"/>
    <property type="match status" value="1"/>
</dbReference>
<evidence type="ECO:0000313" key="11">
    <source>
        <dbReference type="Proteomes" id="UP001152320"/>
    </source>
</evidence>
<evidence type="ECO:0000256" key="3">
    <source>
        <dbReference type="ARBA" id="ARBA00022801"/>
    </source>
</evidence>
<evidence type="ECO:0000256" key="6">
    <source>
        <dbReference type="RuleBase" id="RU003355"/>
    </source>
</evidence>
<dbReference type="InterPro" id="IPR023827">
    <property type="entry name" value="Peptidase_S8_Asp-AS"/>
</dbReference>
<name>A0A9Q1CTA0_HOLLE</name>
<dbReference type="PROSITE" id="PS00136">
    <property type="entry name" value="SUBTILASE_ASP"/>
    <property type="match status" value="1"/>
</dbReference>
<feature type="signal peptide" evidence="7">
    <location>
        <begin position="1"/>
        <end position="15"/>
    </location>
</feature>
<gene>
    <name evidence="10" type="ORF">HOLleu_03977</name>
</gene>
<dbReference type="InterPro" id="IPR022398">
    <property type="entry name" value="Peptidase_S8_His-AS"/>
</dbReference>
<keyword evidence="7" id="KW-0732">Signal</keyword>
<dbReference type="SUPFAM" id="SSF52743">
    <property type="entry name" value="Subtilisin-like"/>
    <property type="match status" value="1"/>
</dbReference>
<dbReference type="InterPro" id="IPR050131">
    <property type="entry name" value="Peptidase_S8_subtilisin-like"/>
</dbReference>
<accession>A0A9Q1CTA0</accession>
<reference evidence="10" key="1">
    <citation type="submission" date="2021-10" db="EMBL/GenBank/DDBJ databases">
        <title>Tropical sea cucumber genome reveals ecological adaptation and Cuvierian tubules defense mechanism.</title>
        <authorList>
            <person name="Chen T."/>
        </authorList>
    </citation>
    <scope>NUCLEOTIDE SEQUENCE</scope>
    <source>
        <strain evidence="10">Nanhai2018</strain>
        <tissue evidence="10">Muscle</tissue>
    </source>
</reference>
<dbReference type="SUPFAM" id="SSF54897">
    <property type="entry name" value="Protease propeptides/inhibitors"/>
    <property type="match status" value="1"/>
</dbReference>
<dbReference type="InterPro" id="IPR037045">
    <property type="entry name" value="S8pro/Inhibitor_I9_sf"/>
</dbReference>
<evidence type="ECO:0000256" key="7">
    <source>
        <dbReference type="SAM" id="SignalP"/>
    </source>
</evidence>
<evidence type="ECO:0000256" key="1">
    <source>
        <dbReference type="ARBA" id="ARBA00011073"/>
    </source>
</evidence>
<dbReference type="InterPro" id="IPR015500">
    <property type="entry name" value="Peptidase_S8_subtilisin-rel"/>
</dbReference>
<dbReference type="InterPro" id="IPR010259">
    <property type="entry name" value="S8pro/Inhibitor_I9"/>
</dbReference>
<evidence type="ECO:0000256" key="4">
    <source>
        <dbReference type="ARBA" id="ARBA00022825"/>
    </source>
</evidence>
<dbReference type="Gene3D" id="3.30.70.80">
    <property type="entry name" value="Peptidase S8 propeptide/proteinase inhibitor I9"/>
    <property type="match status" value="1"/>
</dbReference>
<dbReference type="Gene3D" id="3.40.50.200">
    <property type="entry name" value="Peptidase S8/S53 domain"/>
    <property type="match status" value="2"/>
</dbReference>
<dbReference type="EMBL" id="JAIZAY010000001">
    <property type="protein sequence ID" value="KAJ8050680.1"/>
    <property type="molecule type" value="Genomic_DNA"/>
</dbReference>
<dbReference type="PRINTS" id="PR00723">
    <property type="entry name" value="SUBTILISIN"/>
</dbReference>
<dbReference type="Proteomes" id="UP001152320">
    <property type="component" value="Chromosome 1"/>
</dbReference>
<feature type="domain" description="Peptidase S8/S53" evidence="8">
    <location>
        <begin position="260"/>
        <end position="347"/>
    </location>
</feature>
<evidence type="ECO:0000259" key="9">
    <source>
        <dbReference type="Pfam" id="PF05922"/>
    </source>
</evidence>
<proteinExistence type="inferred from homology"/>
<evidence type="ECO:0000256" key="2">
    <source>
        <dbReference type="ARBA" id="ARBA00022670"/>
    </source>
</evidence>
<dbReference type="PROSITE" id="PS51892">
    <property type="entry name" value="SUBTILASE"/>
    <property type="match status" value="1"/>
</dbReference>
<dbReference type="PANTHER" id="PTHR43806:SF58">
    <property type="entry name" value="ALKALINE PROTEASE 1-RELATED"/>
    <property type="match status" value="1"/>
</dbReference>
<dbReference type="AlphaFoldDB" id="A0A9Q1CTA0"/>
<sequence>MKFLLVALFAAAASAAFAPLHTVKERIDGSYIVVLKDGESLSAAVSTLRDSPFFSLLGGHIKRVYGSVLNGFSATLGDKALEFIRSMDIVKYVEEDGIVRASAVDSWGLDRIDQRNLPLDGYYSPSGNGDGVHVYVIDTGIRRTHIDFQDRVGIGYDFVDDDIDASDCDGHGTHCAGTVGGLTKGVARGVWLYGVRVLNCLGSGYNSDVIAGVNYVRDEHLYYNRFQTSPSVASMSLGGGVSLTLDSAINNLIDAGVPTAAITVGATTTILGSDVRSTYSNYGSCVDIFAPGSDITSTWWTTDIATNTISGTSMACPHVAGAAAIVLGENPNLQPSGVESKLLLDATYDAVGDVQGSPNILLYVGN</sequence>